<gene>
    <name evidence="2" type="ORF">HaLaN_23031</name>
</gene>
<feature type="region of interest" description="Disordered" evidence="1">
    <location>
        <begin position="1"/>
        <end position="42"/>
    </location>
</feature>
<comment type="caution">
    <text evidence="2">The sequence shown here is derived from an EMBL/GenBank/DDBJ whole genome shotgun (WGS) entry which is preliminary data.</text>
</comment>
<name>A0A699ZZ84_HAELA</name>
<organism evidence="2 3">
    <name type="scientific">Haematococcus lacustris</name>
    <name type="common">Green alga</name>
    <name type="synonym">Haematococcus pluvialis</name>
    <dbReference type="NCBI Taxonomy" id="44745"/>
    <lineage>
        <taxon>Eukaryota</taxon>
        <taxon>Viridiplantae</taxon>
        <taxon>Chlorophyta</taxon>
        <taxon>core chlorophytes</taxon>
        <taxon>Chlorophyceae</taxon>
        <taxon>CS clade</taxon>
        <taxon>Chlamydomonadales</taxon>
        <taxon>Haematococcaceae</taxon>
        <taxon>Haematococcus</taxon>
    </lineage>
</organism>
<dbReference type="AlphaFoldDB" id="A0A699ZZ84"/>
<feature type="compositionally biased region" description="Low complexity" evidence="1">
    <location>
        <begin position="73"/>
        <end position="84"/>
    </location>
</feature>
<keyword evidence="3" id="KW-1185">Reference proteome</keyword>
<accession>A0A699ZZ84</accession>
<feature type="region of interest" description="Disordered" evidence="1">
    <location>
        <begin position="58"/>
        <end position="119"/>
    </location>
</feature>
<sequence length="119" mass="13135">MMVQRPQQAAPPHPPSTLEQTGLRSRQQGKTEMENRFLSGAETGVAYEDIDNDVDGVLDEHWRKEKARRQQQRHPPTAAPPATTDTLQHVANKGWRGAGHPSECPSECPPPSELSSAYA</sequence>
<evidence type="ECO:0000256" key="1">
    <source>
        <dbReference type="SAM" id="MobiDB-lite"/>
    </source>
</evidence>
<evidence type="ECO:0000313" key="2">
    <source>
        <dbReference type="EMBL" id="GFH25119.1"/>
    </source>
</evidence>
<evidence type="ECO:0000313" key="3">
    <source>
        <dbReference type="Proteomes" id="UP000485058"/>
    </source>
</evidence>
<protein>
    <submittedName>
        <fullName evidence="2">Uncharacterized protein</fullName>
    </submittedName>
</protein>
<proteinExistence type="predicted"/>
<reference evidence="2 3" key="1">
    <citation type="submission" date="2020-02" db="EMBL/GenBank/DDBJ databases">
        <title>Draft genome sequence of Haematococcus lacustris strain NIES-144.</title>
        <authorList>
            <person name="Morimoto D."/>
            <person name="Nakagawa S."/>
            <person name="Yoshida T."/>
            <person name="Sawayama S."/>
        </authorList>
    </citation>
    <scope>NUCLEOTIDE SEQUENCE [LARGE SCALE GENOMIC DNA]</scope>
    <source>
        <strain evidence="2 3">NIES-144</strain>
    </source>
</reference>
<dbReference type="Proteomes" id="UP000485058">
    <property type="component" value="Unassembled WGS sequence"/>
</dbReference>
<feature type="compositionally biased region" description="Polar residues" evidence="1">
    <location>
        <begin position="17"/>
        <end position="28"/>
    </location>
</feature>
<dbReference type="EMBL" id="BLLF01002725">
    <property type="protein sequence ID" value="GFH25119.1"/>
    <property type="molecule type" value="Genomic_DNA"/>
</dbReference>